<dbReference type="Proteomes" id="UP001358417">
    <property type="component" value="Unassembled WGS sequence"/>
</dbReference>
<evidence type="ECO:0000313" key="2">
    <source>
        <dbReference type="EMBL" id="KAK5044853.1"/>
    </source>
</evidence>
<feature type="compositionally biased region" description="Basic and acidic residues" evidence="1">
    <location>
        <begin position="477"/>
        <end position="486"/>
    </location>
</feature>
<feature type="region of interest" description="Disordered" evidence="1">
    <location>
        <begin position="451"/>
        <end position="486"/>
    </location>
</feature>
<dbReference type="AlphaFoldDB" id="A0AAV9MTX1"/>
<accession>A0AAV9MTX1</accession>
<gene>
    <name evidence="2" type="ORF">LTR84_010391</name>
</gene>
<evidence type="ECO:0000256" key="1">
    <source>
        <dbReference type="SAM" id="MobiDB-lite"/>
    </source>
</evidence>
<dbReference type="GeneID" id="89978549"/>
<sequence length="640" mass="73310">MATETQQPTLRITDLELEIVSEIFHYVNDESPRTLSSLALVNSYFHSAVKLVKYHRTSINWSDDQSTWFVARKKFVPAQPNQPASFKLLQSNVSCKDPVLLKRVRVLTVESRTHDLWEWKFLPEADRELIDILSKAANIKVLIWKWVVAPSAGIVEALEKYHPKAQLRISRINVPQIAHDGDTVRAELAAKALRKATCLQTFAVRRYGTDDVLSTFDYRLIISQAPNLEYVSLIGEHREPESGDVPRKPKHSKLRHLTLDGWELSQATVEYWSKYVDCASLVSFKCSRGALSSSYFECAANLLPSLEHVSLNLSPHTCPPETAAAVQRYIANCAPLTKLSLWSWMGKVSLQTILDHHGRSLVSLQLHEREEMMDPSGPKVMSLEDLRSIRTNCPNLKSLTFDLKRKSKKPSVNDYLPILEEIVKMNLDTLEIYLDSGLPFLSVVNRFTQFPEDEAEDDEDYEDDEEYDEDDEDDNEERTLNKNKNKEKDTNFTTRAVIYEKCDAMARNSCGGAFDSRELDSLPDTKYVLNSYFWDRDPESDKEVSFHPPTSADDISTFTGEMWKFIYGARVIGPRTLDLKFGEWERKSMPNLSSLDDGAAYRDIRVWTRARPHERDDKAGQCFAEMKCCGGKHWKKWTTS</sequence>
<proteinExistence type="predicted"/>
<comment type="caution">
    <text evidence="2">The sequence shown here is derived from an EMBL/GenBank/DDBJ whole genome shotgun (WGS) entry which is preliminary data.</text>
</comment>
<dbReference type="InterPro" id="IPR032675">
    <property type="entry name" value="LRR_dom_sf"/>
</dbReference>
<dbReference type="RefSeq" id="XP_064700503.1">
    <property type="nucleotide sequence ID" value="XM_064853928.1"/>
</dbReference>
<name>A0AAV9MTX1_9EURO</name>
<reference evidence="2 3" key="1">
    <citation type="submission" date="2023-08" db="EMBL/GenBank/DDBJ databases">
        <title>Black Yeasts Isolated from many extreme environments.</title>
        <authorList>
            <person name="Coleine C."/>
            <person name="Stajich J.E."/>
            <person name="Selbmann L."/>
        </authorList>
    </citation>
    <scope>NUCLEOTIDE SEQUENCE [LARGE SCALE GENOMIC DNA]</scope>
    <source>
        <strain evidence="2 3">CCFEE 5792</strain>
    </source>
</reference>
<dbReference type="Gene3D" id="3.80.10.10">
    <property type="entry name" value="Ribonuclease Inhibitor"/>
    <property type="match status" value="1"/>
</dbReference>
<keyword evidence="3" id="KW-1185">Reference proteome</keyword>
<protein>
    <recommendedName>
        <fullName evidence="4">F-box domain-containing protein</fullName>
    </recommendedName>
</protein>
<evidence type="ECO:0008006" key="4">
    <source>
        <dbReference type="Google" id="ProtNLM"/>
    </source>
</evidence>
<organism evidence="2 3">
    <name type="scientific">Exophiala bonariae</name>
    <dbReference type="NCBI Taxonomy" id="1690606"/>
    <lineage>
        <taxon>Eukaryota</taxon>
        <taxon>Fungi</taxon>
        <taxon>Dikarya</taxon>
        <taxon>Ascomycota</taxon>
        <taxon>Pezizomycotina</taxon>
        <taxon>Eurotiomycetes</taxon>
        <taxon>Chaetothyriomycetidae</taxon>
        <taxon>Chaetothyriales</taxon>
        <taxon>Herpotrichiellaceae</taxon>
        <taxon>Exophiala</taxon>
    </lineage>
</organism>
<feature type="compositionally biased region" description="Acidic residues" evidence="1">
    <location>
        <begin position="451"/>
        <end position="476"/>
    </location>
</feature>
<dbReference type="EMBL" id="JAVRRD010000042">
    <property type="protein sequence ID" value="KAK5044853.1"/>
    <property type="molecule type" value="Genomic_DNA"/>
</dbReference>
<evidence type="ECO:0000313" key="3">
    <source>
        <dbReference type="Proteomes" id="UP001358417"/>
    </source>
</evidence>
<dbReference type="SUPFAM" id="SSF52047">
    <property type="entry name" value="RNI-like"/>
    <property type="match status" value="1"/>
</dbReference>